<accession>A0A015JZ78</accession>
<organism evidence="2 3">
    <name type="scientific">Rhizophagus irregularis (strain DAOM 197198w)</name>
    <name type="common">Glomus intraradices</name>
    <dbReference type="NCBI Taxonomy" id="1432141"/>
    <lineage>
        <taxon>Eukaryota</taxon>
        <taxon>Fungi</taxon>
        <taxon>Fungi incertae sedis</taxon>
        <taxon>Mucoromycota</taxon>
        <taxon>Glomeromycotina</taxon>
        <taxon>Glomeromycetes</taxon>
        <taxon>Glomerales</taxon>
        <taxon>Glomeraceae</taxon>
        <taxon>Rhizophagus</taxon>
    </lineage>
</organism>
<dbReference type="OrthoDB" id="2349207at2759"/>
<reference evidence="2 3" key="1">
    <citation type="submission" date="2014-02" db="EMBL/GenBank/DDBJ databases">
        <title>Single nucleus genome sequencing reveals high similarity among nuclei of an endomycorrhizal fungus.</title>
        <authorList>
            <person name="Lin K."/>
            <person name="Geurts R."/>
            <person name="Zhang Z."/>
            <person name="Limpens E."/>
            <person name="Saunders D.G."/>
            <person name="Mu D."/>
            <person name="Pang E."/>
            <person name="Cao H."/>
            <person name="Cha H."/>
            <person name="Lin T."/>
            <person name="Zhou Q."/>
            <person name="Shang Y."/>
            <person name="Li Y."/>
            <person name="Ivanov S."/>
            <person name="Sharma T."/>
            <person name="Velzen R.V."/>
            <person name="Ruijter N.D."/>
            <person name="Aanen D.K."/>
            <person name="Win J."/>
            <person name="Kamoun S."/>
            <person name="Bisseling T."/>
            <person name="Huang S."/>
        </authorList>
    </citation>
    <scope>NUCLEOTIDE SEQUENCE [LARGE SCALE GENOMIC DNA]</scope>
    <source>
        <strain evidence="3">DAOM197198w</strain>
    </source>
</reference>
<feature type="region of interest" description="Disordered" evidence="1">
    <location>
        <begin position="159"/>
        <end position="191"/>
    </location>
</feature>
<name>A0A015JZ78_RHIIW</name>
<dbReference type="Proteomes" id="UP000022910">
    <property type="component" value="Unassembled WGS sequence"/>
</dbReference>
<feature type="compositionally biased region" description="Basic and acidic residues" evidence="1">
    <location>
        <begin position="159"/>
        <end position="169"/>
    </location>
</feature>
<evidence type="ECO:0000313" key="3">
    <source>
        <dbReference type="Proteomes" id="UP000022910"/>
    </source>
</evidence>
<feature type="compositionally biased region" description="Polar residues" evidence="1">
    <location>
        <begin position="181"/>
        <end position="191"/>
    </location>
</feature>
<dbReference type="EMBL" id="JEMT01025939">
    <property type="protein sequence ID" value="EXX60399.1"/>
    <property type="molecule type" value="Genomic_DNA"/>
</dbReference>
<dbReference type="AlphaFoldDB" id="A0A015JZ78"/>
<protein>
    <submittedName>
        <fullName evidence="2">Uncharacterized protein</fullName>
    </submittedName>
</protein>
<keyword evidence="3" id="KW-1185">Reference proteome</keyword>
<proteinExistence type="predicted"/>
<evidence type="ECO:0000256" key="1">
    <source>
        <dbReference type="SAM" id="MobiDB-lite"/>
    </source>
</evidence>
<evidence type="ECO:0000313" key="2">
    <source>
        <dbReference type="EMBL" id="EXX60399.1"/>
    </source>
</evidence>
<dbReference type="HOGENOM" id="CLU_1403127_0_0_1"/>
<comment type="caution">
    <text evidence="2">The sequence shown here is derived from an EMBL/GenBank/DDBJ whole genome shotgun (WGS) entry which is preliminary data.</text>
</comment>
<gene>
    <name evidence="2" type="ORF">RirG_180250</name>
</gene>
<sequence length="191" mass="21824">MASWPDAVQKGDSCSACRPDFMLVAYVNNERVDILNMETGRPNSHKRKQEQDRLKLARLSKNLMDYTKTHLKQFIKKGILSNLLSIFSINVAGDDLRVYSMNMEYGILKNCLLTRATIPLHMVSTETIYPLIHSLLTLRTAIICTLQKLIAYLEKNKAENSDVSDEKTAKTILPPKRRKSNINLNQQKSKK</sequence>